<feature type="active site" description="Proton donor/acceptor" evidence="7">
    <location>
        <position position="164"/>
    </location>
</feature>
<gene>
    <name evidence="9" type="ORF">ACFOGP_04805</name>
</gene>
<proteinExistence type="inferred from homology"/>
<evidence type="ECO:0000256" key="5">
    <source>
        <dbReference type="ARBA" id="ARBA00022984"/>
    </source>
</evidence>
<evidence type="ECO:0000256" key="3">
    <source>
        <dbReference type="ARBA" id="ARBA00022679"/>
    </source>
</evidence>
<evidence type="ECO:0000256" key="7">
    <source>
        <dbReference type="PROSITE-ProRule" id="PRU01373"/>
    </source>
</evidence>
<comment type="caution">
    <text evidence="9">The sequence shown here is derived from an EMBL/GenBank/DDBJ whole genome shotgun (WGS) entry which is preliminary data.</text>
</comment>
<dbReference type="InterPro" id="IPR050979">
    <property type="entry name" value="LD-transpeptidase"/>
</dbReference>
<reference evidence="10" key="1">
    <citation type="journal article" date="2019" name="Int. J. Syst. Evol. Microbiol.">
        <title>The Global Catalogue of Microorganisms (GCM) 10K type strain sequencing project: providing services to taxonomists for standard genome sequencing and annotation.</title>
        <authorList>
            <consortium name="The Broad Institute Genomics Platform"/>
            <consortium name="The Broad Institute Genome Sequencing Center for Infectious Disease"/>
            <person name="Wu L."/>
            <person name="Ma J."/>
        </authorList>
    </citation>
    <scope>NUCLEOTIDE SEQUENCE [LARGE SCALE GENOMIC DNA]</scope>
    <source>
        <strain evidence="10">KCTC 52366</strain>
    </source>
</reference>
<dbReference type="InterPro" id="IPR038063">
    <property type="entry name" value="Transpep_catalytic_dom"/>
</dbReference>
<dbReference type="GO" id="GO:0016740">
    <property type="term" value="F:transferase activity"/>
    <property type="evidence" value="ECO:0007669"/>
    <property type="project" value="UniProtKB-KW"/>
</dbReference>
<feature type="domain" description="L,D-TPase catalytic" evidence="8">
    <location>
        <begin position="80"/>
        <end position="212"/>
    </location>
</feature>
<dbReference type="PANTHER" id="PTHR30582:SF2">
    <property type="entry name" value="L,D-TRANSPEPTIDASE YCIB-RELATED"/>
    <property type="match status" value="1"/>
</dbReference>
<evidence type="ECO:0000256" key="4">
    <source>
        <dbReference type="ARBA" id="ARBA00022960"/>
    </source>
</evidence>
<dbReference type="PANTHER" id="PTHR30582">
    <property type="entry name" value="L,D-TRANSPEPTIDASE"/>
    <property type="match status" value="1"/>
</dbReference>
<dbReference type="Pfam" id="PF03734">
    <property type="entry name" value="YkuD"/>
    <property type="match status" value="1"/>
</dbReference>
<evidence type="ECO:0000256" key="6">
    <source>
        <dbReference type="ARBA" id="ARBA00023316"/>
    </source>
</evidence>
<keyword evidence="6 7" id="KW-0961">Cell wall biogenesis/degradation</keyword>
<keyword evidence="4 7" id="KW-0133">Cell shape</keyword>
<dbReference type="Proteomes" id="UP001595632">
    <property type="component" value="Unassembled WGS sequence"/>
</dbReference>
<keyword evidence="3 9" id="KW-0808">Transferase</keyword>
<evidence type="ECO:0000259" key="8">
    <source>
        <dbReference type="PROSITE" id="PS52029"/>
    </source>
</evidence>
<name>A0ABV7GP51_9RHOB</name>
<organism evidence="9 10">
    <name type="scientific">Psychromarinibacter halotolerans</name>
    <dbReference type="NCBI Taxonomy" id="1775175"/>
    <lineage>
        <taxon>Bacteria</taxon>
        <taxon>Pseudomonadati</taxon>
        <taxon>Pseudomonadota</taxon>
        <taxon>Alphaproteobacteria</taxon>
        <taxon>Rhodobacterales</taxon>
        <taxon>Paracoccaceae</taxon>
        <taxon>Psychromarinibacter</taxon>
    </lineage>
</organism>
<comment type="pathway">
    <text evidence="1 7">Cell wall biogenesis; peptidoglycan biosynthesis.</text>
</comment>
<dbReference type="PROSITE" id="PS52029">
    <property type="entry name" value="LD_TPASE"/>
    <property type="match status" value="1"/>
</dbReference>
<dbReference type="EMBL" id="JBHRTB010000010">
    <property type="protein sequence ID" value="MFC3142014.1"/>
    <property type="molecule type" value="Genomic_DNA"/>
</dbReference>
<dbReference type="RefSeq" id="WP_275631742.1">
    <property type="nucleotide sequence ID" value="NZ_JARGYD010000002.1"/>
</dbReference>
<protein>
    <submittedName>
        <fullName evidence="9">L,D-transpeptidase</fullName>
        <ecNumber evidence="9">2.-.-.-</ecNumber>
    </submittedName>
</protein>
<keyword evidence="10" id="KW-1185">Reference proteome</keyword>
<sequence>MALAIGAAFVARPALGIETPGVGIPYLEELGRPGALPDGMAFVPPSRVDLAYSHVIYINAALSGPGAQKMWVIERAPSGTASGWKLALHDPELWADATPEYSWPVSTGRYYQGDNRSGPTPLGVFNVDDRGYRHVRGWGAPGMYNSIFIDLHYSGGRISGVAMHGTTQSKYSLLGRPDSHGCIRMEQPNADAIWSMFHGDGTPGEGSPLWSAAVPRYFTSEPEQNWNTRWNYTRDGSFLYDASGERLTKPGYSALFVIFRDDL</sequence>
<evidence type="ECO:0000313" key="9">
    <source>
        <dbReference type="EMBL" id="MFC3142014.1"/>
    </source>
</evidence>
<evidence type="ECO:0000313" key="10">
    <source>
        <dbReference type="Proteomes" id="UP001595632"/>
    </source>
</evidence>
<evidence type="ECO:0000256" key="1">
    <source>
        <dbReference type="ARBA" id="ARBA00004752"/>
    </source>
</evidence>
<dbReference type="EC" id="2.-.-.-" evidence="9"/>
<dbReference type="InterPro" id="IPR005490">
    <property type="entry name" value="LD_TPept_cat_dom"/>
</dbReference>
<evidence type="ECO:0000256" key="2">
    <source>
        <dbReference type="ARBA" id="ARBA00005992"/>
    </source>
</evidence>
<feature type="active site" description="Nucleophile" evidence="7">
    <location>
        <position position="182"/>
    </location>
</feature>
<dbReference type="SUPFAM" id="SSF141523">
    <property type="entry name" value="L,D-transpeptidase catalytic domain-like"/>
    <property type="match status" value="1"/>
</dbReference>
<keyword evidence="5 7" id="KW-0573">Peptidoglycan synthesis</keyword>
<dbReference type="CDD" id="cd16913">
    <property type="entry name" value="YkuD_like"/>
    <property type="match status" value="1"/>
</dbReference>
<comment type="similarity">
    <text evidence="2">Belongs to the YkuD family.</text>
</comment>
<dbReference type="Gene3D" id="2.40.440.10">
    <property type="entry name" value="L,D-transpeptidase catalytic domain-like"/>
    <property type="match status" value="1"/>
</dbReference>
<accession>A0ABV7GP51</accession>